<dbReference type="eggNOG" id="COG4932">
    <property type="taxonomic scope" value="Bacteria"/>
</dbReference>
<keyword evidence="5" id="KW-1185">Reference proteome</keyword>
<feature type="region of interest" description="Disordered" evidence="1">
    <location>
        <begin position="1373"/>
        <end position="1754"/>
    </location>
</feature>
<sequence>MNNTRFASGRMPGRISRAMSGIGATDFVRRFSRSATAIVVSTAMAATGVVAVQASAPVAAVAQAQDRGNVPVDTPIKNAIHSPGHAWGDKYTVNGDIYVDKDGILRRYNDDDEKLNGIKVYAYWIDEDGTVSPTYYDVSRELTNSNTQKGRYSIYLKPFTDAQGISHTFDANAREKLVVFTSRDELDVDGKHYTVAYQESYPVGTSTFRNLASWNSAEKHVINWMIALHEYPNQDDLSWLQKPKDQWQEAPKPEGSGYVEGLIWWNTWDAAGGTDSQGMSDGPAGDMRAKNVTVVGSYVNDEVTLLFDAWKEKHKNAPVEEFRAAQKQIVADYEKIHGAGSAIAETVVTKTDKDGNYKLQFRGIYGDRASYKGIVTGDRHHQLAEYGAGSWALGGVNSKHINQQYMYVYPVIGDLETGVLSANVNMGSWQTPMFDGVGTGRGTDVVNRSDGAHFILQARSNTFDVTPYNVTTNPATVGDTATVRATDLIPDYQYKVVWTDSAGNEVAKCDVASDNLGNIPANTCPLTVPDTIGSAETYTASLYAGRTLVQADSFLATRNDQANPYGSVGDPYTGHYKQEAADGRTMEYEAEGLPEGLSIDPKTGEITGTPTKVGTTVATIKAKQMKGSKVEQTFPKEIPFTITDTPLPNGKSRVPYTHKLETDGLPEGAEISNYIVNGAEGLTVNEKGELTGLPAAAGEYDVVVRYTVKDGEKTFTHQDRVTFVVDPSQATETNAEYPKVVVQQGTTETAKANKNFPAGTTFKLAEGTPDWVSVDENGVVTYKPGPDEKVGERLFNVTASFPDGSTRDYRLPVEVTPSDVRTYEPEYGTVEVQQGKTGTIDAPVDAATKEALPKGTTFKKVSGEDWITVDPATGVITATVPADQKVKDYPVKVEVTYPDKSTEEAKATVTVLDSFVNQFDPTYKDMKVKAGETAYGELPKDSSTDATYELVDALPWATVDKDSGQVVAKPGTDVEAKDYDQKVKVTYPDGSSEITTQKITVTANDANSIDLAYGDEVSVRQTKSATVPAPKVTKGKLPQGSVFTLDKSADWISINSSTGEITVKPGTDVAAQSYDIPVTVTYPDQTTDALTAKVKVTEADSTTYANPVYEPIQVNPGEEKTVPAPTSDGKPLPKGSTFVKEGTFPEWATVNKDGSITVKPGKDVAKGSYPVKVNITYPDGTTGTATATIQVGDTRAAALNPEYTPVTVAQGDKAKIAKPIDEPAAYAAAETLPEWVTLNADGSIDVAPTYETAATDYTFPIKVTYTADGSNEIVNAKVTVTSADRSTYQPVYQNQSVPQGKMATFPAPKDASGKELPAGTKFAEKFDSDAVTVDPDTGELTYKSGKDEALGEKTITVTVTYPDGTSEDITATVTVTEGDNDGDGIPDKYDPDADGDGVNNADEIAAGLDPLDPYSGGYTDKDGNKIKDGEGDKDGDGKTNAQESDVPAGRVPDANNDGLGDTVITDHNNNKIADLIESDLDGDGIPDSEDPDVDGDGVNNDDEKAAGLDPRNPKSDGVHNDGERDEDGDGKTNAEESDVPDGPVKPGKDGMGNPGITDHNNNNKADLIDNDLDGDGIEDSVDPDVDGDGVNNDDEIAAGLNPRDPYSGGYTDKNGNKIKDGEGDKDGDSKTNAEESDVPDGPVEAGKDGMGHPGITDRNNNKVADLIESDLDGDGIPDNVDPDIDGDGVNNDDEIAAGLDPRNPISDGITNDGHRDNDGDGLLNKDESEVPEGPVAPGEDGMGHPGITDKNGNGKADLIDANIAATSQVTYPGLAPNQGASLTSKPYLDLKATDAIERNAIPAGSTFEVDQAGVPQGWTAELVDPATGAVKVTVPEDAVTGIAREIPVNVTFPDGSKQVAKVAVTPTVASISKETTFSIQRCFEDNDDWYTNPLLYLIPLGIIGLLTQIELPLPESVKQQLDALRPANPGEQPQFIKDLNAQFANSGIKVNAGGILTILGLTAAAGLVGAYYLSKCTSGKGWDFSAIKTDETGNIFSSDGNKTPTGEKTTELDQNGKPKTDGTANRAASDAETEAQEDTEYAEESEYTEETDTTESE</sequence>
<evidence type="ECO:0000313" key="5">
    <source>
        <dbReference type="Proteomes" id="UP000014408"/>
    </source>
</evidence>
<dbReference type="InterPro" id="IPR013783">
    <property type="entry name" value="Ig-like_fold"/>
</dbReference>
<evidence type="ECO:0000256" key="2">
    <source>
        <dbReference type="SAM" id="Phobius"/>
    </source>
</evidence>
<feature type="domain" description="Long Rib" evidence="3">
    <location>
        <begin position="1764"/>
        <end position="1865"/>
    </location>
</feature>
<feature type="domain" description="Long Rib" evidence="3">
    <location>
        <begin position="918"/>
        <end position="1002"/>
    </location>
</feature>
<keyword evidence="2" id="KW-0472">Membrane</keyword>
<feature type="transmembrane region" description="Helical" evidence="2">
    <location>
        <begin position="1952"/>
        <end position="1973"/>
    </location>
</feature>
<feature type="compositionally biased region" description="Acidic residues" evidence="1">
    <location>
        <begin position="1568"/>
        <end position="1596"/>
    </location>
</feature>
<feature type="compositionally biased region" description="Basic and acidic residues" evidence="1">
    <location>
        <begin position="1501"/>
        <end position="1522"/>
    </location>
</feature>
<feature type="domain" description="Long Rib" evidence="3">
    <location>
        <begin position="1287"/>
        <end position="1376"/>
    </location>
</feature>
<keyword evidence="2" id="KW-1133">Transmembrane helix</keyword>
<feature type="compositionally biased region" description="Basic and acidic residues" evidence="1">
    <location>
        <begin position="1614"/>
        <end position="1633"/>
    </location>
</feature>
<feature type="domain" description="Long Rib" evidence="3">
    <location>
        <begin position="1105"/>
        <end position="1191"/>
    </location>
</feature>
<dbReference type="GO" id="GO:0005975">
    <property type="term" value="P:carbohydrate metabolic process"/>
    <property type="evidence" value="ECO:0007669"/>
    <property type="project" value="UniProtKB-ARBA"/>
</dbReference>
<protein>
    <recommendedName>
        <fullName evidence="3">Long Rib domain-containing protein</fullName>
    </recommendedName>
</protein>
<comment type="caution">
    <text evidence="4">The sequence shown here is derived from an EMBL/GenBank/DDBJ whole genome shotgun (WGS) entry which is preliminary data.</text>
</comment>
<dbReference type="Proteomes" id="UP000014408">
    <property type="component" value="Unassembled WGS sequence"/>
</dbReference>
<gene>
    <name evidence="4" type="ORF">HMPREF1219_02169</name>
</gene>
<keyword evidence="2" id="KW-0812">Transmembrane</keyword>
<feature type="compositionally biased region" description="Acidic residues" evidence="1">
    <location>
        <begin position="2031"/>
        <end position="2057"/>
    </location>
</feature>
<evidence type="ECO:0000256" key="1">
    <source>
        <dbReference type="SAM" id="MobiDB-lite"/>
    </source>
</evidence>
<feature type="region of interest" description="Disordered" evidence="1">
    <location>
        <begin position="1115"/>
        <end position="1136"/>
    </location>
</feature>
<feature type="compositionally biased region" description="Basic and acidic residues" evidence="1">
    <location>
        <begin position="1419"/>
        <end position="1437"/>
    </location>
</feature>
<dbReference type="eggNOG" id="COG3147">
    <property type="taxonomic scope" value="Bacteria"/>
</dbReference>
<dbReference type="eggNOG" id="COG3064">
    <property type="taxonomic scope" value="Bacteria"/>
</dbReference>
<dbReference type="NCBIfam" id="NF038186">
    <property type="entry name" value="YPDG_rpt"/>
    <property type="match status" value="5"/>
</dbReference>
<dbReference type="HOGENOM" id="CLU_231970_0_0_11"/>
<name>S2YTU9_9CORY</name>
<feature type="compositionally biased region" description="Basic and acidic residues" evidence="1">
    <location>
        <begin position="2008"/>
        <end position="2020"/>
    </location>
</feature>
<dbReference type="GO" id="GO:0016020">
    <property type="term" value="C:membrane"/>
    <property type="evidence" value="ECO:0007669"/>
    <property type="project" value="InterPro"/>
</dbReference>
<dbReference type="STRING" id="1125779.HMPREF1219_02169"/>
<dbReference type="PATRIC" id="fig|1125779.3.peg.2113"/>
<dbReference type="InterPro" id="IPR015919">
    <property type="entry name" value="Cadherin-like_sf"/>
</dbReference>
<feature type="compositionally biased region" description="Basic and acidic residues" evidence="1">
    <location>
        <begin position="1712"/>
        <end position="1728"/>
    </location>
</feature>
<dbReference type="InterPro" id="IPR044055">
    <property type="entry name" value="RibLong"/>
</dbReference>
<dbReference type="Pfam" id="PF05345">
    <property type="entry name" value="He_PIG"/>
    <property type="match status" value="1"/>
</dbReference>
<feature type="domain" description="Long Rib" evidence="3">
    <location>
        <begin position="822"/>
        <end position="911"/>
    </location>
</feature>
<dbReference type="eggNOG" id="COG4625">
    <property type="taxonomic scope" value="Bacteria"/>
</dbReference>
<feature type="compositionally biased region" description="Acidic residues" evidence="1">
    <location>
        <begin position="1476"/>
        <end position="1495"/>
    </location>
</feature>
<evidence type="ECO:0000313" key="4">
    <source>
        <dbReference type="EMBL" id="EPD67756.1"/>
    </source>
</evidence>
<feature type="compositionally biased region" description="Polar residues" evidence="1">
    <location>
        <begin position="1993"/>
        <end position="2007"/>
    </location>
</feature>
<dbReference type="EMBL" id="ATBY01000017">
    <property type="protein sequence ID" value="EPD67756.1"/>
    <property type="molecule type" value="Genomic_DNA"/>
</dbReference>
<evidence type="ECO:0000259" key="3">
    <source>
        <dbReference type="Pfam" id="PF18957"/>
    </source>
</evidence>
<dbReference type="Gene3D" id="2.60.40.10">
    <property type="entry name" value="Immunoglobulins"/>
    <property type="match status" value="3"/>
</dbReference>
<accession>S2YTU9</accession>
<dbReference type="GO" id="GO:0005509">
    <property type="term" value="F:calcium ion binding"/>
    <property type="evidence" value="ECO:0007669"/>
    <property type="project" value="InterPro"/>
</dbReference>
<dbReference type="Pfam" id="PF18957">
    <property type="entry name" value="RibLong"/>
    <property type="match status" value="8"/>
</dbReference>
<proteinExistence type="predicted"/>
<feature type="compositionally biased region" description="Acidic residues" evidence="1">
    <location>
        <begin position="1667"/>
        <end position="1695"/>
    </location>
</feature>
<feature type="region of interest" description="Disordered" evidence="1">
    <location>
        <begin position="1993"/>
        <end position="2057"/>
    </location>
</feature>
<feature type="domain" description="Long Rib" evidence="3">
    <location>
        <begin position="1197"/>
        <end position="1281"/>
    </location>
</feature>
<feature type="domain" description="Long Rib" evidence="3">
    <location>
        <begin position="730"/>
        <end position="816"/>
    </location>
</feature>
<feature type="domain" description="Long Rib" evidence="3">
    <location>
        <begin position="1012"/>
        <end position="1097"/>
    </location>
</feature>
<dbReference type="SUPFAM" id="SSF49313">
    <property type="entry name" value="Cadherin-like"/>
    <property type="match status" value="1"/>
</dbReference>
<reference evidence="4 5" key="1">
    <citation type="submission" date="2013-05" db="EMBL/GenBank/DDBJ databases">
        <title>The Genome Sequence of Corynebacterium pyruviciproducens 1773O (ATCC BAA-1742).</title>
        <authorList>
            <consortium name="The Broad Institute Genomics Platform"/>
            <person name="Earl A."/>
            <person name="Ward D."/>
            <person name="Feldgarden M."/>
            <person name="Gevers D."/>
            <person name="Tong J."/>
            <person name="Walker B."/>
            <person name="Young S."/>
            <person name="Zeng Q."/>
            <person name="Gargeya S."/>
            <person name="Fitzgerald M."/>
            <person name="Haas B."/>
            <person name="Abouelleil A."/>
            <person name="Allen A.W."/>
            <person name="Alvarado L."/>
            <person name="Arachchi H.M."/>
            <person name="Berlin A.M."/>
            <person name="Chapman S.B."/>
            <person name="Gainer-Dewar J."/>
            <person name="Goldberg J."/>
            <person name="Griggs A."/>
            <person name="Gujja S."/>
            <person name="Hansen M."/>
            <person name="Howarth C."/>
            <person name="Imamovic A."/>
            <person name="Ireland A."/>
            <person name="Larimer J."/>
            <person name="McCowan C."/>
            <person name="Murphy C."/>
            <person name="Pearson M."/>
            <person name="Poon T.W."/>
            <person name="Priest M."/>
            <person name="Roberts A."/>
            <person name="Saif S."/>
            <person name="Shea T."/>
            <person name="Sisk P."/>
            <person name="Sykes S."/>
            <person name="Wortman J."/>
            <person name="Nusbaum C."/>
            <person name="Birren B."/>
        </authorList>
    </citation>
    <scope>NUCLEOTIDE SEQUENCE [LARGE SCALE GENOMIC DNA]</scope>
    <source>
        <strain evidence="4 5">ATCC BAA-1742</strain>
    </source>
</reference>
<organism evidence="4 5">
    <name type="scientific">Corynebacterium pyruviciproducens ATCC BAA-1742</name>
    <dbReference type="NCBI Taxonomy" id="1125779"/>
    <lineage>
        <taxon>Bacteria</taxon>
        <taxon>Bacillati</taxon>
        <taxon>Actinomycetota</taxon>
        <taxon>Actinomycetes</taxon>
        <taxon>Mycobacteriales</taxon>
        <taxon>Corynebacteriaceae</taxon>
        <taxon>Corynebacterium</taxon>
    </lineage>
</organism>